<organism evidence="1">
    <name type="scientific">marine metagenome</name>
    <dbReference type="NCBI Taxonomy" id="408172"/>
    <lineage>
        <taxon>unclassified sequences</taxon>
        <taxon>metagenomes</taxon>
        <taxon>ecological metagenomes</taxon>
    </lineage>
</organism>
<feature type="non-terminal residue" evidence="1">
    <location>
        <position position="215"/>
    </location>
</feature>
<name>A0A383F5C6_9ZZZZ</name>
<dbReference type="EMBL" id="UINC01231163">
    <property type="protein sequence ID" value="SVE63585.1"/>
    <property type="molecule type" value="Genomic_DNA"/>
</dbReference>
<reference evidence="1" key="1">
    <citation type="submission" date="2018-05" db="EMBL/GenBank/DDBJ databases">
        <authorList>
            <person name="Lanie J.A."/>
            <person name="Ng W.-L."/>
            <person name="Kazmierczak K.M."/>
            <person name="Andrzejewski T.M."/>
            <person name="Davidsen T.M."/>
            <person name="Wayne K.J."/>
            <person name="Tettelin H."/>
            <person name="Glass J.I."/>
            <person name="Rusch D."/>
            <person name="Podicherti R."/>
            <person name="Tsui H.-C.T."/>
            <person name="Winkler M.E."/>
        </authorList>
    </citation>
    <scope>NUCLEOTIDE SEQUENCE</scope>
</reference>
<sequence length="215" mass="24329">MATYLVNPKNDDPTHWLNPISGGLKTFEKNDDKLTKLGFVPIKVVDFVRDDDGNIIFDSLSTGEQFHDEDPRIIDFKVDPGTGTNHSGSNIPQITDMETRGDDAFSVAINTITAAQDPVPESTTSNRGRKTLIFSDGRQRAAKLAKHLSSASILDESRKLLFSLLQQEWYKSIKKKNRVLTEIYPWFALWCAYLRVNPFENKEGREDGTQFAFDQ</sequence>
<dbReference type="AlphaFoldDB" id="A0A383F5C6"/>
<protein>
    <submittedName>
        <fullName evidence="1">Uncharacterized protein</fullName>
    </submittedName>
</protein>
<evidence type="ECO:0000313" key="1">
    <source>
        <dbReference type="EMBL" id="SVE63585.1"/>
    </source>
</evidence>
<gene>
    <name evidence="1" type="ORF">METZ01_LOCUS516439</name>
</gene>
<accession>A0A383F5C6</accession>
<proteinExistence type="predicted"/>